<dbReference type="InterPro" id="IPR002925">
    <property type="entry name" value="Dienelactn_hydro"/>
</dbReference>
<feature type="domain" description="Dienelactone hydrolase" evidence="2">
    <location>
        <begin position="39"/>
        <end position="253"/>
    </location>
</feature>
<evidence type="ECO:0000313" key="4">
    <source>
        <dbReference type="Proteomes" id="UP000014461"/>
    </source>
</evidence>
<evidence type="ECO:0000259" key="2">
    <source>
        <dbReference type="Pfam" id="PF01738"/>
    </source>
</evidence>
<dbReference type="SUPFAM" id="SSF53474">
    <property type="entry name" value="alpha/beta-Hydrolases"/>
    <property type="match status" value="1"/>
</dbReference>
<dbReference type="AlphaFoldDB" id="R9PL61"/>
<feature type="signal peptide" evidence="1">
    <location>
        <begin position="1"/>
        <end position="18"/>
    </location>
</feature>
<proteinExistence type="predicted"/>
<dbReference type="InterPro" id="IPR029058">
    <property type="entry name" value="AB_hydrolase_fold"/>
</dbReference>
<protein>
    <submittedName>
        <fullName evidence="3">Dienelactone hydrolase</fullName>
    </submittedName>
</protein>
<comment type="caution">
    <text evidence="3">The sequence shown here is derived from an EMBL/GenBank/DDBJ whole genome shotgun (WGS) entry which is preliminary data.</text>
</comment>
<dbReference type="RefSeq" id="WP_016401887.1">
    <property type="nucleotide sequence ID" value="NZ_BARX01000013.1"/>
</dbReference>
<dbReference type="InterPro" id="IPR050261">
    <property type="entry name" value="FrsA_esterase"/>
</dbReference>
<evidence type="ECO:0000313" key="3">
    <source>
        <dbReference type="EMBL" id="GAD02119.1"/>
    </source>
</evidence>
<evidence type="ECO:0000256" key="1">
    <source>
        <dbReference type="SAM" id="SignalP"/>
    </source>
</evidence>
<gene>
    <name evidence="3" type="ORF">AALB_2199</name>
</gene>
<feature type="chain" id="PRO_5004478340" evidence="1">
    <location>
        <begin position="19"/>
        <end position="256"/>
    </location>
</feature>
<dbReference type="PANTHER" id="PTHR22946:SF4">
    <property type="entry name" value="ESTERASE FRSA"/>
    <property type="match status" value="1"/>
</dbReference>
<dbReference type="OrthoDB" id="9787933at2"/>
<dbReference type="Proteomes" id="UP000014461">
    <property type="component" value="Unassembled WGS sequence"/>
</dbReference>
<dbReference type="GO" id="GO:0016787">
    <property type="term" value="F:hydrolase activity"/>
    <property type="evidence" value="ECO:0007669"/>
    <property type="project" value="UniProtKB-KW"/>
</dbReference>
<name>R9PL61_AGAAL</name>
<reference evidence="3" key="1">
    <citation type="journal article" date="2013" name="Genome Announc.">
        <title>Draft Genome Sequence of Agarivorans albus Strain MKT 106T, an Agarolytic Marine Bacterium.</title>
        <authorList>
            <person name="Yasuike M."/>
            <person name="Nakamura Y."/>
            <person name="Kai W."/>
            <person name="Fujiwara A."/>
            <person name="Fukui Y."/>
            <person name="Satomi M."/>
            <person name="Sano M."/>
        </authorList>
    </citation>
    <scope>NUCLEOTIDE SEQUENCE [LARGE SCALE GENOMIC DNA]</scope>
</reference>
<keyword evidence="4" id="KW-1185">Reference proteome</keyword>
<keyword evidence="3" id="KW-0378">Hydrolase</keyword>
<keyword evidence="1" id="KW-0732">Signal</keyword>
<organism evidence="3 4">
    <name type="scientific">Agarivorans albus MKT 106</name>
    <dbReference type="NCBI Taxonomy" id="1331007"/>
    <lineage>
        <taxon>Bacteria</taxon>
        <taxon>Pseudomonadati</taxon>
        <taxon>Pseudomonadota</taxon>
        <taxon>Gammaproteobacteria</taxon>
        <taxon>Alteromonadales</taxon>
        <taxon>Alteromonadaceae</taxon>
        <taxon>Agarivorans</taxon>
    </lineage>
</organism>
<dbReference type="STRING" id="1331007.AALB_2199"/>
<accession>R9PL61</accession>
<dbReference type="PANTHER" id="PTHR22946">
    <property type="entry name" value="DIENELACTONE HYDROLASE DOMAIN-CONTAINING PROTEIN-RELATED"/>
    <property type="match status" value="1"/>
</dbReference>
<sequence length="256" mass="27198">MKTFTLLAGLALSFNIHAAMVSQTVTHTIGDKSFESTLVFDDAKQGLPAVLMVPNWMGPTEGSLTKAKKIAEMGYAVMMADVYGSDVRPTNGEEAKVAATALRSDRQLLRERTKAALEAMKSSLPKSADASKVAAIGFCFGGGAVLELARAGEELGGVVSFHGNLDTPNAEDAKNIQAPILVLHGAVDPFVPAEQVSNFEKEMNAANVDWQLIAYGGAVHSFTNPAAKRAGQAEYHPKVAARSFVAMDSFFSETFN</sequence>
<dbReference type="Gene3D" id="3.40.50.1820">
    <property type="entry name" value="alpha/beta hydrolase"/>
    <property type="match status" value="1"/>
</dbReference>
<dbReference type="Pfam" id="PF01738">
    <property type="entry name" value="DLH"/>
    <property type="match status" value="1"/>
</dbReference>
<dbReference type="EMBL" id="BARX01000013">
    <property type="protein sequence ID" value="GAD02119.1"/>
    <property type="molecule type" value="Genomic_DNA"/>
</dbReference>